<evidence type="ECO:0000256" key="1">
    <source>
        <dbReference type="ARBA" id="ARBA00004903"/>
    </source>
</evidence>
<dbReference type="RefSeq" id="WP_003758501.1">
    <property type="nucleotide sequence ID" value="NZ_CABKNG010000002.1"/>
</dbReference>
<evidence type="ECO:0000256" key="6">
    <source>
        <dbReference type="ARBA" id="ARBA00023002"/>
    </source>
</evidence>
<dbReference type="Proteomes" id="UP000254879">
    <property type="component" value="Unassembled WGS sequence"/>
</dbReference>
<evidence type="ECO:0000256" key="2">
    <source>
        <dbReference type="ARBA" id="ARBA00009539"/>
    </source>
</evidence>
<evidence type="ECO:0000256" key="8">
    <source>
        <dbReference type="PIRNR" id="PIRNR000194"/>
    </source>
</evidence>
<dbReference type="AlphaFoldDB" id="A0A378MBC1"/>
<dbReference type="PROSITE" id="PS51330">
    <property type="entry name" value="DHFR_2"/>
    <property type="match status" value="1"/>
</dbReference>
<evidence type="ECO:0000313" key="10">
    <source>
        <dbReference type="EMBL" id="STY42806.1"/>
    </source>
</evidence>
<keyword evidence="4 8" id="KW-0554">One-carbon metabolism</keyword>
<dbReference type="PANTHER" id="PTHR48069">
    <property type="entry name" value="DIHYDROFOLATE REDUCTASE"/>
    <property type="match status" value="1"/>
</dbReference>
<dbReference type="PRINTS" id="PR00070">
    <property type="entry name" value="DHFR"/>
</dbReference>
<gene>
    <name evidence="10" type="primary">dfrA</name>
    <name evidence="10" type="ORF">NCTC10815_00053</name>
</gene>
<dbReference type="CDD" id="cd00209">
    <property type="entry name" value="DHFR"/>
    <property type="match status" value="1"/>
</dbReference>
<protein>
    <recommendedName>
        <fullName evidence="3 8">Dihydrofolate reductase</fullName>
        <ecNumber evidence="3 8">1.5.1.3</ecNumber>
    </recommendedName>
</protein>
<dbReference type="EMBL" id="UGPG01000001">
    <property type="protein sequence ID" value="STY42806.1"/>
    <property type="molecule type" value="Genomic_DNA"/>
</dbReference>
<dbReference type="SUPFAM" id="SSF53597">
    <property type="entry name" value="Dihydrofolate reductase-like"/>
    <property type="match status" value="1"/>
</dbReference>
<dbReference type="InterPro" id="IPR024072">
    <property type="entry name" value="DHFR-like_dom_sf"/>
</dbReference>
<dbReference type="FunFam" id="3.40.430.10:FF:000001">
    <property type="entry name" value="Dihydrofolate reductase"/>
    <property type="match status" value="1"/>
</dbReference>
<dbReference type="UniPathway" id="UPA00077">
    <property type="reaction ID" value="UER00158"/>
</dbReference>
<comment type="similarity">
    <text evidence="2 8">Belongs to the dihydrofolate reductase family.</text>
</comment>
<dbReference type="GO" id="GO:0046452">
    <property type="term" value="P:dihydrofolate metabolic process"/>
    <property type="evidence" value="ECO:0007669"/>
    <property type="project" value="TreeGrafter"/>
</dbReference>
<evidence type="ECO:0000256" key="7">
    <source>
        <dbReference type="ARBA" id="ARBA00025067"/>
    </source>
</evidence>
<evidence type="ECO:0000313" key="11">
    <source>
        <dbReference type="Proteomes" id="UP000254879"/>
    </source>
</evidence>
<dbReference type="InterPro" id="IPR001796">
    <property type="entry name" value="DHFR_dom"/>
</dbReference>
<dbReference type="GO" id="GO:0070401">
    <property type="term" value="F:NADP+ binding"/>
    <property type="evidence" value="ECO:0007669"/>
    <property type="project" value="UniProtKB-ARBA"/>
</dbReference>
<evidence type="ECO:0000256" key="4">
    <source>
        <dbReference type="ARBA" id="ARBA00022563"/>
    </source>
</evidence>
<dbReference type="GO" id="GO:0004146">
    <property type="term" value="F:dihydrofolate reductase activity"/>
    <property type="evidence" value="ECO:0007669"/>
    <property type="project" value="UniProtKB-EC"/>
</dbReference>
<proteinExistence type="inferred from homology"/>
<dbReference type="GO" id="GO:0005829">
    <property type="term" value="C:cytosol"/>
    <property type="evidence" value="ECO:0007669"/>
    <property type="project" value="TreeGrafter"/>
</dbReference>
<dbReference type="GO" id="GO:0046655">
    <property type="term" value="P:folic acid metabolic process"/>
    <property type="evidence" value="ECO:0007669"/>
    <property type="project" value="TreeGrafter"/>
</dbReference>
<evidence type="ECO:0000256" key="5">
    <source>
        <dbReference type="ARBA" id="ARBA00022857"/>
    </source>
</evidence>
<dbReference type="GO" id="GO:0046654">
    <property type="term" value="P:tetrahydrofolate biosynthetic process"/>
    <property type="evidence" value="ECO:0007669"/>
    <property type="project" value="UniProtKB-UniPathway"/>
</dbReference>
<dbReference type="EC" id="1.5.1.3" evidence="3 8"/>
<name>A0A378MBC1_LISGR</name>
<dbReference type="Gene3D" id="3.40.430.10">
    <property type="entry name" value="Dihydrofolate Reductase, subunit A"/>
    <property type="match status" value="1"/>
</dbReference>
<comment type="catalytic activity">
    <reaction evidence="8">
        <text>(6S)-5,6,7,8-tetrahydrofolate + NADP(+) = 7,8-dihydrofolate + NADPH + H(+)</text>
        <dbReference type="Rhea" id="RHEA:15009"/>
        <dbReference type="ChEBI" id="CHEBI:15378"/>
        <dbReference type="ChEBI" id="CHEBI:57451"/>
        <dbReference type="ChEBI" id="CHEBI:57453"/>
        <dbReference type="ChEBI" id="CHEBI:57783"/>
        <dbReference type="ChEBI" id="CHEBI:58349"/>
        <dbReference type="EC" id="1.5.1.3"/>
    </reaction>
</comment>
<comment type="pathway">
    <text evidence="1 8">Cofactor biosynthesis; tetrahydrofolate biosynthesis; 5,6,7,8-tetrahydrofolate from 7,8-dihydrofolate: step 1/1.</text>
</comment>
<keyword evidence="5 8" id="KW-0521">NADP</keyword>
<sequence>MINLIWAQDANGNIGKDNQMPWRLPADLAYFKKQTTGKTIVMGRKTYDSLGKALPNRENIVLTRDPELTLADASVVHTKADILKRAEKEAIFIIGGAQIYALFADDADRLYVTKIAATFDADTAFPVLDWSAFRLVQETPGHIDEKNKYPHAFLVYEREQEIQ</sequence>
<comment type="function">
    <text evidence="7 8">Key enzyme in folate metabolism. Catalyzes an essential reaction for de novo glycine and purine synthesis, and for DNA precursor synthesis.</text>
</comment>
<organism evidence="10 11">
    <name type="scientific">Listeria grayi</name>
    <name type="common">Listeria murrayi</name>
    <dbReference type="NCBI Taxonomy" id="1641"/>
    <lineage>
        <taxon>Bacteria</taxon>
        <taxon>Bacillati</taxon>
        <taxon>Bacillota</taxon>
        <taxon>Bacilli</taxon>
        <taxon>Bacillales</taxon>
        <taxon>Listeriaceae</taxon>
        <taxon>Listeria</taxon>
    </lineage>
</organism>
<reference evidence="10 11" key="1">
    <citation type="submission" date="2018-06" db="EMBL/GenBank/DDBJ databases">
        <authorList>
            <consortium name="Pathogen Informatics"/>
            <person name="Doyle S."/>
        </authorList>
    </citation>
    <scope>NUCLEOTIDE SEQUENCE [LARGE SCALE GENOMIC DNA]</scope>
    <source>
        <strain evidence="11">NCTC 10815</strain>
    </source>
</reference>
<dbReference type="InterPro" id="IPR012259">
    <property type="entry name" value="DHFR"/>
</dbReference>
<keyword evidence="6 8" id="KW-0560">Oxidoreductase</keyword>
<evidence type="ECO:0000256" key="3">
    <source>
        <dbReference type="ARBA" id="ARBA00012856"/>
    </source>
</evidence>
<accession>A0A378MBC1</accession>
<dbReference type="Pfam" id="PF00186">
    <property type="entry name" value="DHFR_1"/>
    <property type="match status" value="1"/>
</dbReference>
<dbReference type="PIRSF" id="PIRSF000194">
    <property type="entry name" value="DHFR"/>
    <property type="match status" value="1"/>
</dbReference>
<dbReference type="GO" id="GO:0006730">
    <property type="term" value="P:one-carbon metabolic process"/>
    <property type="evidence" value="ECO:0007669"/>
    <property type="project" value="UniProtKB-KW"/>
</dbReference>
<dbReference type="PANTHER" id="PTHR48069:SF3">
    <property type="entry name" value="DIHYDROFOLATE REDUCTASE"/>
    <property type="match status" value="1"/>
</dbReference>
<evidence type="ECO:0000259" key="9">
    <source>
        <dbReference type="PROSITE" id="PS51330"/>
    </source>
</evidence>
<feature type="domain" description="DHFR" evidence="9">
    <location>
        <begin position="1"/>
        <end position="158"/>
    </location>
</feature>